<dbReference type="InterPro" id="IPR007128">
    <property type="entry name" value="PMF1/Nnf1"/>
</dbReference>
<protein>
    <submittedName>
        <fullName evidence="11">Uncharacterized protein</fullName>
    </submittedName>
</protein>
<evidence type="ECO:0000256" key="2">
    <source>
        <dbReference type="ARBA" id="ARBA00004629"/>
    </source>
</evidence>
<keyword evidence="7" id="KW-0539">Nucleus</keyword>
<keyword evidence="4" id="KW-0132">Cell division</keyword>
<evidence type="ECO:0000256" key="6">
    <source>
        <dbReference type="ARBA" id="ARBA00022838"/>
    </source>
</evidence>
<reference evidence="11 12" key="1">
    <citation type="journal article" date="2023" name="PLoS ONE">
        <title>Cytospora paraplurivora sp. nov. isolated from orchards with fruit tree decline syndrome in Ontario, Canada.</title>
        <authorList>
            <person name="Ilyukhin E."/>
            <person name="Nguyen H.D.T."/>
            <person name="Castle A.J."/>
            <person name="Ellouze W."/>
        </authorList>
    </citation>
    <scope>NUCLEOTIDE SEQUENCE [LARGE SCALE GENOMIC DNA]</scope>
    <source>
        <strain evidence="11 12">FDS-564</strain>
    </source>
</reference>
<keyword evidence="12" id="KW-1185">Reference proteome</keyword>
<organism evidence="11 12">
    <name type="scientific">Cytospora paraplurivora</name>
    <dbReference type="NCBI Taxonomy" id="2898453"/>
    <lineage>
        <taxon>Eukaryota</taxon>
        <taxon>Fungi</taxon>
        <taxon>Dikarya</taxon>
        <taxon>Ascomycota</taxon>
        <taxon>Pezizomycotina</taxon>
        <taxon>Sordariomycetes</taxon>
        <taxon>Sordariomycetidae</taxon>
        <taxon>Diaporthales</taxon>
        <taxon>Cytosporaceae</taxon>
        <taxon>Cytospora</taxon>
    </lineage>
</organism>
<sequence length="345" mass="35850">MATEDQPPSQPPTTTDDNVDNQQPQSQSSQAPQPPPPSSSSSAPETAQKQQEQPSQQPTAPSTAPPPPSTTTASTTASTTTATTTTAPPPQPASPPLPTRHTAVTPGPRAQRFQEMFDLALGRTLTRISPENFASCYPTIAAQAPHVLRQVQRAMVDRFAELCGQGFADALARYAVVARLNELEGLVSDAERRRREAAAAAAAAAAGRKGKGKDKGKGKAREGQGEAGGVGGVGDDDDDNDDDVNKAPPTPPHLLPADVVLAAHLAPHLASQQGQMNARLQNTQAANVALWDEIQAQRAEVEGLLSALERALADVDGAAALMDGVPAGELARESRAVEAEMADSA</sequence>
<evidence type="ECO:0000256" key="1">
    <source>
        <dbReference type="ARBA" id="ARBA00004123"/>
    </source>
</evidence>
<evidence type="ECO:0000256" key="8">
    <source>
        <dbReference type="ARBA" id="ARBA00023306"/>
    </source>
</evidence>
<dbReference type="GO" id="GO:0000444">
    <property type="term" value="C:MIS12/MIND type complex"/>
    <property type="evidence" value="ECO:0007669"/>
    <property type="project" value="InterPro"/>
</dbReference>
<evidence type="ECO:0000313" key="11">
    <source>
        <dbReference type="EMBL" id="KAK7737055.1"/>
    </source>
</evidence>
<feature type="region of interest" description="Disordered" evidence="10">
    <location>
        <begin position="201"/>
        <end position="255"/>
    </location>
</feature>
<evidence type="ECO:0000256" key="5">
    <source>
        <dbReference type="ARBA" id="ARBA00022776"/>
    </source>
</evidence>
<keyword evidence="8" id="KW-0131">Cell cycle</keyword>
<evidence type="ECO:0000313" key="12">
    <source>
        <dbReference type="Proteomes" id="UP001320245"/>
    </source>
</evidence>
<feature type="compositionally biased region" description="Basic and acidic residues" evidence="10">
    <location>
        <begin position="213"/>
        <end position="224"/>
    </location>
</feature>
<accession>A0AAN9YEG7</accession>
<feature type="region of interest" description="Disordered" evidence="10">
    <location>
        <begin position="1"/>
        <end position="105"/>
    </location>
</feature>
<feature type="compositionally biased region" description="Low complexity" evidence="10">
    <location>
        <begin position="1"/>
        <end position="31"/>
    </location>
</feature>
<proteinExistence type="predicted"/>
<feature type="compositionally biased region" description="Low complexity" evidence="10">
    <location>
        <begin position="39"/>
        <end position="62"/>
    </location>
</feature>
<comment type="caution">
    <text evidence="11">The sequence shown here is derived from an EMBL/GenBank/DDBJ whole genome shotgun (WGS) entry which is preliminary data.</text>
</comment>
<dbReference type="Proteomes" id="UP001320245">
    <property type="component" value="Unassembled WGS sequence"/>
</dbReference>
<dbReference type="AlphaFoldDB" id="A0AAN9YEG7"/>
<dbReference type="EMBL" id="JAJSPL020000031">
    <property type="protein sequence ID" value="KAK7737055.1"/>
    <property type="molecule type" value="Genomic_DNA"/>
</dbReference>
<comment type="subcellular location">
    <subcellularLocation>
        <location evidence="2">Chromosome</location>
        <location evidence="2">Centromere</location>
        <location evidence="2">Kinetochore</location>
    </subcellularLocation>
    <subcellularLocation>
        <location evidence="1">Nucleus</location>
    </subcellularLocation>
</comment>
<evidence type="ECO:0000256" key="4">
    <source>
        <dbReference type="ARBA" id="ARBA00022618"/>
    </source>
</evidence>
<evidence type="ECO:0000256" key="9">
    <source>
        <dbReference type="ARBA" id="ARBA00023328"/>
    </source>
</evidence>
<evidence type="ECO:0000256" key="7">
    <source>
        <dbReference type="ARBA" id="ARBA00023242"/>
    </source>
</evidence>
<dbReference type="Pfam" id="PF03980">
    <property type="entry name" value="Nnf1"/>
    <property type="match status" value="1"/>
</dbReference>
<dbReference type="GO" id="GO:0007059">
    <property type="term" value="P:chromosome segregation"/>
    <property type="evidence" value="ECO:0007669"/>
    <property type="project" value="TreeGrafter"/>
</dbReference>
<dbReference type="GO" id="GO:0051301">
    <property type="term" value="P:cell division"/>
    <property type="evidence" value="ECO:0007669"/>
    <property type="project" value="UniProtKB-KW"/>
</dbReference>
<evidence type="ECO:0000256" key="10">
    <source>
        <dbReference type="SAM" id="MobiDB-lite"/>
    </source>
</evidence>
<name>A0AAN9YEG7_9PEZI</name>
<dbReference type="PANTHER" id="PTHR15459">
    <property type="entry name" value="POLYAMINE-MODULATED FACTOR 1"/>
    <property type="match status" value="1"/>
</dbReference>
<keyword evidence="3" id="KW-0158">Chromosome</keyword>
<gene>
    <name evidence="11" type="ORF">SLS53_006813</name>
</gene>
<evidence type="ECO:0000256" key="3">
    <source>
        <dbReference type="ARBA" id="ARBA00022454"/>
    </source>
</evidence>
<feature type="compositionally biased region" description="Pro residues" evidence="10">
    <location>
        <begin position="87"/>
        <end position="98"/>
    </location>
</feature>
<keyword evidence="6" id="KW-0995">Kinetochore</keyword>
<feature type="compositionally biased region" description="Low complexity" evidence="10">
    <location>
        <begin position="70"/>
        <end position="86"/>
    </location>
</feature>
<dbReference type="GO" id="GO:0005634">
    <property type="term" value="C:nucleus"/>
    <property type="evidence" value="ECO:0007669"/>
    <property type="project" value="UniProtKB-SubCell"/>
</dbReference>
<keyword evidence="9" id="KW-0137">Centromere</keyword>
<dbReference type="PANTHER" id="PTHR15459:SF3">
    <property type="entry name" value="POLYAMINE-MODULATED FACTOR 1"/>
    <property type="match status" value="1"/>
</dbReference>
<keyword evidence="5" id="KW-0498">Mitosis</keyword>